<dbReference type="GO" id="GO:0020037">
    <property type="term" value="F:heme binding"/>
    <property type="evidence" value="ECO:0007669"/>
    <property type="project" value="InterPro"/>
</dbReference>
<dbReference type="PANTHER" id="PTHR31356:SF66">
    <property type="entry name" value="CATALASE-PEROXIDASE"/>
    <property type="match status" value="1"/>
</dbReference>
<dbReference type="GO" id="GO:0042744">
    <property type="term" value="P:hydrogen peroxide catabolic process"/>
    <property type="evidence" value="ECO:0007669"/>
    <property type="project" value="TreeGrafter"/>
</dbReference>
<gene>
    <name evidence="8" type="ORF">HAKA00212_LOCUS21883</name>
</gene>
<dbReference type="InterPro" id="IPR010255">
    <property type="entry name" value="Haem_peroxidase_sf"/>
</dbReference>
<dbReference type="GO" id="GO:0034599">
    <property type="term" value="P:cellular response to oxidative stress"/>
    <property type="evidence" value="ECO:0007669"/>
    <property type="project" value="InterPro"/>
</dbReference>
<keyword evidence="2" id="KW-0349">Heme</keyword>
<dbReference type="InterPro" id="IPR002016">
    <property type="entry name" value="Haem_peroxidase"/>
</dbReference>
<keyword evidence="4" id="KW-0560">Oxidoreductase</keyword>
<evidence type="ECO:0000256" key="6">
    <source>
        <dbReference type="RuleBase" id="RU004241"/>
    </source>
</evidence>
<dbReference type="Pfam" id="PF00141">
    <property type="entry name" value="peroxidase"/>
    <property type="match status" value="1"/>
</dbReference>
<dbReference type="InterPro" id="IPR019794">
    <property type="entry name" value="Peroxidases_AS"/>
</dbReference>
<comment type="similarity">
    <text evidence="6">Belongs to the peroxidase family.</text>
</comment>
<dbReference type="CDD" id="cd00691">
    <property type="entry name" value="ascorbate_peroxidase"/>
    <property type="match status" value="1"/>
</dbReference>
<evidence type="ECO:0000256" key="4">
    <source>
        <dbReference type="ARBA" id="ARBA00023002"/>
    </source>
</evidence>
<organism evidence="8">
    <name type="scientific">Heterosigma akashiwo</name>
    <name type="common">Chromophytic alga</name>
    <name type="synonym">Heterosigma carterae</name>
    <dbReference type="NCBI Taxonomy" id="2829"/>
    <lineage>
        <taxon>Eukaryota</taxon>
        <taxon>Sar</taxon>
        <taxon>Stramenopiles</taxon>
        <taxon>Ochrophyta</taxon>
        <taxon>Raphidophyceae</taxon>
        <taxon>Chattonellales</taxon>
        <taxon>Chattonellaceae</taxon>
        <taxon>Heterosigma</taxon>
    </lineage>
</organism>
<keyword evidence="1" id="KW-0575">Peroxidase</keyword>
<dbReference type="GO" id="GO:0004601">
    <property type="term" value="F:peroxidase activity"/>
    <property type="evidence" value="ECO:0007669"/>
    <property type="project" value="UniProtKB-KW"/>
</dbReference>
<dbReference type="EMBL" id="HBIU01049219">
    <property type="protein sequence ID" value="CAE0643045.1"/>
    <property type="molecule type" value="Transcribed_RNA"/>
</dbReference>
<dbReference type="PROSITE" id="PS00435">
    <property type="entry name" value="PEROXIDASE_1"/>
    <property type="match status" value="1"/>
</dbReference>
<keyword evidence="5" id="KW-0408">Iron</keyword>
<feature type="domain" description="Plant heme peroxidase family profile" evidence="7">
    <location>
        <begin position="60"/>
        <end position="322"/>
    </location>
</feature>
<dbReference type="PANTHER" id="PTHR31356">
    <property type="entry name" value="THYLAKOID LUMENAL 29 KDA PROTEIN, CHLOROPLASTIC-RELATED"/>
    <property type="match status" value="1"/>
</dbReference>
<dbReference type="InterPro" id="IPR002207">
    <property type="entry name" value="Peroxidase_I"/>
</dbReference>
<protein>
    <recommendedName>
        <fullName evidence="7">Plant heme peroxidase family profile domain-containing protein</fullName>
    </recommendedName>
</protein>
<dbReference type="InterPro" id="IPR044831">
    <property type="entry name" value="Ccp1-like"/>
</dbReference>
<dbReference type="SUPFAM" id="SSF48113">
    <property type="entry name" value="Heme-dependent peroxidases"/>
    <property type="match status" value="1"/>
</dbReference>
<proteinExistence type="inferred from homology"/>
<accession>A0A6S9IPW2</accession>
<evidence type="ECO:0000259" key="7">
    <source>
        <dbReference type="PROSITE" id="PS50873"/>
    </source>
</evidence>
<reference evidence="8" key="1">
    <citation type="submission" date="2021-01" db="EMBL/GenBank/DDBJ databases">
        <authorList>
            <person name="Corre E."/>
            <person name="Pelletier E."/>
            <person name="Niang G."/>
            <person name="Scheremetjew M."/>
            <person name="Finn R."/>
            <person name="Kale V."/>
            <person name="Holt S."/>
            <person name="Cochrane G."/>
            <person name="Meng A."/>
            <person name="Brown T."/>
            <person name="Cohen L."/>
        </authorList>
    </citation>
    <scope>NUCLEOTIDE SEQUENCE</scope>
    <source>
        <strain evidence="8">CCMP3107</strain>
    </source>
</reference>
<dbReference type="Gene3D" id="1.10.420.10">
    <property type="entry name" value="Peroxidase, domain 2"/>
    <property type="match status" value="1"/>
</dbReference>
<evidence type="ECO:0000256" key="3">
    <source>
        <dbReference type="ARBA" id="ARBA00022723"/>
    </source>
</evidence>
<dbReference type="PRINTS" id="PR00458">
    <property type="entry name" value="PEROXIDASE"/>
</dbReference>
<evidence type="ECO:0000313" key="8">
    <source>
        <dbReference type="EMBL" id="CAE0643045.1"/>
    </source>
</evidence>
<dbReference type="PROSITE" id="PS50873">
    <property type="entry name" value="PEROXIDASE_4"/>
    <property type="match status" value="1"/>
</dbReference>
<keyword evidence="3" id="KW-0479">Metal-binding</keyword>
<dbReference type="GO" id="GO:0000302">
    <property type="term" value="P:response to reactive oxygen species"/>
    <property type="evidence" value="ECO:0007669"/>
    <property type="project" value="TreeGrafter"/>
</dbReference>
<evidence type="ECO:0000256" key="5">
    <source>
        <dbReference type="ARBA" id="ARBA00023004"/>
    </source>
</evidence>
<sequence>MALNQDLLIPIAVAAASLLLGIALAFAIPCMKIRSKRALAEQLRDCRADLFALLQKNNCAPLLVRLAWHDSGTYNGYVDEWPLCGGANGSIRFAPEINHGANAGLQKGLDILRPIKEKHPSVSWADLMQMASAVAVEHCGGPRVPMVYGRRDVASPEQCAQEGNLPGAKAPFGDGAKDAPTHLRRVFYRMGFNDQEIVALSGAHTLGRAFKDRSGVCPFESGGQGTKFTCPGAKGLTGENYMPGGQSWTENWLQFDNSYFKPSKHDLLRLPTDTCLKEDEDFKPYAALYAEDASAFARDYAEAHKKLSELGSLFAPPEGIRI</sequence>
<evidence type="ECO:0000256" key="2">
    <source>
        <dbReference type="ARBA" id="ARBA00022617"/>
    </source>
</evidence>
<evidence type="ECO:0000256" key="1">
    <source>
        <dbReference type="ARBA" id="ARBA00022559"/>
    </source>
</evidence>
<dbReference type="InterPro" id="IPR019793">
    <property type="entry name" value="Peroxidases_heam-ligand_BS"/>
</dbReference>
<dbReference type="PRINTS" id="PR00459">
    <property type="entry name" value="ASPEROXIDASE"/>
</dbReference>
<dbReference type="PROSITE" id="PS00436">
    <property type="entry name" value="PEROXIDASE_2"/>
    <property type="match status" value="1"/>
</dbReference>
<dbReference type="AlphaFoldDB" id="A0A6S9IPW2"/>
<dbReference type="Gene3D" id="1.10.520.10">
    <property type="match status" value="1"/>
</dbReference>
<dbReference type="GO" id="GO:0046872">
    <property type="term" value="F:metal ion binding"/>
    <property type="evidence" value="ECO:0007669"/>
    <property type="project" value="UniProtKB-KW"/>
</dbReference>
<name>A0A6S9IPW2_HETAK</name>